<dbReference type="SUPFAM" id="SSF53474">
    <property type="entry name" value="alpha/beta-Hydrolases"/>
    <property type="match status" value="1"/>
</dbReference>
<dbReference type="EMBL" id="BAAAMY010000004">
    <property type="protein sequence ID" value="GAA1916847.1"/>
    <property type="molecule type" value="Genomic_DNA"/>
</dbReference>
<dbReference type="GO" id="GO:0016787">
    <property type="term" value="F:hydrolase activity"/>
    <property type="evidence" value="ECO:0007669"/>
    <property type="project" value="UniProtKB-KW"/>
</dbReference>
<dbReference type="Gene3D" id="3.40.50.1820">
    <property type="entry name" value="alpha/beta hydrolase"/>
    <property type="match status" value="1"/>
</dbReference>
<dbReference type="PANTHER" id="PTHR43194:SF2">
    <property type="entry name" value="PEROXISOMAL MEMBRANE PROTEIN LPX1"/>
    <property type="match status" value="1"/>
</dbReference>
<evidence type="ECO:0000313" key="3">
    <source>
        <dbReference type="Proteomes" id="UP001501612"/>
    </source>
</evidence>
<reference evidence="2 3" key="1">
    <citation type="journal article" date="2019" name="Int. J. Syst. Evol. Microbiol.">
        <title>The Global Catalogue of Microorganisms (GCM) 10K type strain sequencing project: providing services to taxonomists for standard genome sequencing and annotation.</title>
        <authorList>
            <consortium name="The Broad Institute Genomics Platform"/>
            <consortium name="The Broad Institute Genome Sequencing Center for Infectious Disease"/>
            <person name="Wu L."/>
            <person name="Ma J."/>
        </authorList>
    </citation>
    <scope>NUCLEOTIDE SEQUENCE [LARGE SCALE GENOMIC DNA]</scope>
    <source>
        <strain evidence="2 3">JCM 14046</strain>
    </source>
</reference>
<gene>
    <name evidence="2" type="ORF">GCM10009737_17870</name>
</gene>
<organism evidence="2 3">
    <name type="scientific">Nocardioides lentus</name>
    <dbReference type="NCBI Taxonomy" id="338077"/>
    <lineage>
        <taxon>Bacteria</taxon>
        <taxon>Bacillati</taxon>
        <taxon>Actinomycetota</taxon>
        <taxon>Actinomycetes</taxon>
        <taxon>Propionibacteriales</taxon>
        <taxon>Nocardioidaceae</taxon>
        <taxon>Nocardioides</taxon>
    </lineage>
</organism>
<keyword evidence="3" id="KW-1185">Reference proteome</keyword>
<evidence type="ECO:0000259" key="1">
    <source>
        <dbReference type="Pfam" id="PF12697"/>
    </source>
</evidence>
<dbReference type="InterPro" id="IPR029058">
    <property type="entry name" value="AB_hydrolase_fold"/>
</dbReference>
<dbReference type="PANTHER" id="PTHR43194">
    <property type="entry name" value="HYDROLASE ALPHA/BETA FOLD FAMILY"/>
    <property type="match status" value="1"/>
</dbReference>
<proteinExistence type="predicted"/>
<keyword evidence="2" id="KW-0378">Hydrolase</keyword>
<feature type="domain" description="AB hydrolase-1" evidence="1">
    <location>
        <begin position="38"/>
        <end position="293"/>
    </location>
</feature>
<sequence>MPATTTPAPQELRTHDGLRLAVRLDGPDSVDGRPPLTVVLAHCWTADREDWHHQVHDLLAAYGGRIRVLTWDARGHGDSDAAPTAACTIADLGRDLGDLLDAFAPTGRLVLAGHSIGGMTLMALAEQRPDLVERVDGVLFCATSSGGLDTVTLGIPGAGGTRVREQIPRLLATRARSLSRSKRRRTPLTERMIVRRYLFGDVKPPRDVGLVVDQIINCPPTTMEGFYRDLMGHERGPALAAYAGRPVTVVVGSADRLTAPRHARAIAAACPGARLLVAPGAGHMLTLERPRLVSTLLAELVDGAIAREALRR</sequence>
<comment type="caution">
    <text evidence="2">The sequence shown here is derived from an EMBL/GenBank/DDBJ whole genome shotgun (WGS) entry which is preliminary data.</text>
</comment>
<dbReference type="RefSeq" id="WP_344006279.1">
    <property type="nucleotide sequence ID" value="NZ_BAAAMY010000004.1"/>
</dbReference>
<dbReference type="PRINTS" id="PR00412">
    <property type="entry name" value="EPOXHYDRLASE"/>
</dbReference>
<dbReference type="Pfam" id="PF12697">
    <property type="entry name" value="Abhydrolase_6"/>
    <property type="match status" value="1"/>
</dbReference>
<protein>
    <submittedName>
        <fullName evidence="2">Alpha/beta hydrolase</fullName>
    </submittedName>
</protein>
<dbReference type="InterPro" id="IPR000073">
    <property type="entry name" value="AB_hydrolase_1"/>
</dbReference>
<name>A0ABN2PC23_9ACTN</name>
<dbReference type="InterPro" id="IPR000639">
    <property type="entry name" value="Epox_hydrolase-like"/>
</dbReference>
<dbReference type="InterPro" id="IPR050228">
    <property type="entry name" value="Carboxylesterase_BioH"/>
</dbReference>
<accession>A0ABN2PC23</accession>
<evidence type="ECO:0000313" key="2">
    <source>
        <dbReference type="EMBL" id="GAA1916847.1"/>
    </source>
</evidence>
<dbReference type="Proteomes" id="UP001501612">
    <property type="component" value="Unassembled WGS sequence"/>
</dbReference>